<gene>
    <name evidence="2" type="ORF">HNR72_006032</name>
</gene>
<evidence type="ECO:0000313" key="2">
    <source>
        <dbReference type="EMBL" id="MBB5815004.1"/>
    </source>
</evidence>
<dbReference type="Proteomes" id="UP000579531">
    <property type="component" value="Unassembled WGS sequence"/>
</dbReference>
<name>A0AA89TK35_STRCU</name>
<dbReference type="EMBL" id="JACHLX010000001">
    <property type="protein sequence ID" value="MBB5815004.1"/>
    <property type="molecule type" value="Genomic_DNA"/>
</dbReference>
<feature type="region of interest" description="Disordered" evidence="1">
    <location>
        <begin position="1"/>
        <end position="21"/>
    </location>
</feature>
<accession>A0AA89TK35</accession>
<feature type="region of interest" description="Disordered" evidence="1">
    <location>
        <begin position="59"/>
        <end position="79"/>
    </location>
</feature>
<evidence type="ECO:0000313" key="3">
    <source>
        <dbReference type="Proteomes" id="UP000579531"/>
    </source>
</evidence>
<evidence type="ECO:0000256" key="1">
    <source>
        <dbReference type="SAM" id="MobiDB-lite"/>
    </source>
</evidence>
<proteinExistence type="predicted"/>
<comment type="caution">
    <text evidence="2">The sequence shown here is derived from an EMBL/GenBank/DDBJ whole genome shotgun (WGS) entry which is preliminary data.</text>
</comment>
<sequence>MHQRDPKTKQQKTLQRPSGFDVADRHVKAMWRMAESRADAVGWTVRGDRAGRAAVMTGAGLRGTGPGPAVINPIPGTAA</sequence>
<dbReference type="AlphaFoldDB" id="A0AA89TK35"/>
<reference evidence="2 3" key="1">
    <citation type="submission" date="2020-08" db="EMBL/GenBank/DDBJ databases">
        <title>Sequencing the genomes of 1000 actinobacteria strains.</title>
        <authorList>
            <person name="Klenk H.-P."/>
        </authorList>
    </citation>
    <scope>NUCLEOTIDE SEQUENCE [LARGE SCALE GENOMIC DNA]</scope>
    <source>
        <strain evidence="2 3">DSM 40129</strain>
    </source>
</reference>
<organism evidence="2 3">
    <name type="scientific">Streptomyces collinus</name>
    <dbReference type="NCBI Taxonomy" id="42684"/>
    <lineage>
        <taxon>Bacteria</taxon>
        <taxon>Bacillati</taxon>
        <taxon>Actinomycetota</taxon>
        <taxon>Actinomycetes</taxon>
        <taxon>Kitasatosporales</taxon>
        <taxon>Streptomycetaceae</taxon>
        <taxon>Streptomyces</taxon>
    </lineage>
</organism>
<dbReference type="RefSeq" id="WP_184851891.1">
    <property type="nucleotide sequence ID" value="NZ_BAABFE010000002.1"/>
</dbReference>
<dbReference type="GeneID" id="93842457"/>
<keyword evidence="3" id="KW-1185">Reference proteome</keyword>
<protein>
    <submittedName>
        <fullName evidence="2">Uncharacterized protein</fullName>
    </submittedName>
</protein>